<protein>
    <recommendedName>
        <fullName evidence="4">Secreted protein</fullName>
    </recommendedName>
</protein>
<dbReference type="GeneID" id="36573357"/>
<evidence type="ECO:0000256" key="1">
    <source>
        <dbReference type="SAM" id="SignalP"/>
    </source>
</evidence>
<feature type="chain" id="PRO_5015529854" description="Secreted protein" evidence="1">
    <location>
        <begin position="19"/>
        <end position="107"/>
    </location>
</feature>
<dbReference type="RefSeq" id="XP_024719690.1">
    <property type="nucleotide sequence ID" value="XM_024865276.1"/>
</dbReference>
<feature type="signal peptide" evidence="1">
    <location>
        <begin position="1"/>
        <end position="18"/>
    </location>
</feature>
<dbReference type="EMBL" id="KZ679013">
    <property type="protein sequence ID" value="PSS15091.1"/>
    <property type="molecule type" value="Genomic_DNA"/>
</dbReference>
<evidence type="ECO:0008006" key="4">
    <source>
        <dbReference type="Google" id="ProtNLM"/>
    </source>
</evidence>
<organism evidence="2 3">
    <name type="scientific">Amorphotheca resinae ATCC 22711</name>
    <dbReference type="NCBI Taxonomy" id="857342"/>
    <lineage>
        <taxon>Eukaryota</taxon>
        <taxon>Fungi</taxon>
        <taxon>Dikarya</taxon>
        <taxon>Ascomycota</taxon>
        <taxon>Pezizomycotina</taxon>
        <taxon>Leotiomycetes</taxon>
        <taxon>Helotiales</taxon>
        <taxon>Amorphothecaceae</taxon>
        <taxon>Amorphotheca</taxon>
    </lineage>
</organism>
<name>A0A2T3AYH2_AMORE</name>
<dbReference type="InParanoid" id="A0A2T3AYH2"/>
<evidence type="ECO:0000313" key="2">
    <source>
        <dbReference type="EMBL" id="PSS15091.1"/>
    </source>
</evidence>
<dbReference type="AlphaFoldDB" id="A0A2T3AYH2"/>
<gene>
    <name evidence="2" type="ORF">M430DRAFT_256664</name>
</gene>
<reference evidence="2 3" key="1">
    <citation type="journal article" date="2018" name="New Phytol.">
        <title>Comparative genomics and transcriptomics depict ericoid mycorrhizal fungi as versatile saprotrophs and plant mutualists.</title>
        <authorList>
            <person name="Martino E."/>
            <person name="Morin E."/>
            <person name="Grelet G.A."/>
            <person name="Kuo A."/>
            <person name="Kohler A."/>
            <person name="Daghino S."/>
            <person name="Barry K.W."/>
            <person name="Cichocki N."/>
            <person name="Clum A."/>
            <person name="Dockter R.B."/>
            <person name="Hainaut M."/>
            <person name="Kuo R.C."/>
            <person name="LaButti K."/>
            <person name="Lindahl B.D."/>
            <person name="Lindquist E.A."/>
            <person name="Lipzen A."/>
            <person name="Khouja H.R."/>
            <person name="Magnuson J."/>
            <person name="Murat C."/>
            <person name="Ohm R.A."/>
            <person name="Singer S.W."/>
            <person name="Spatafora J.W."/>
            <person name="Wang M."/>
            <person name="Veneault-Fourrey C."/>
            <person name="Henrissat B."/>
            <person name="Grigoriev I.V."/>
            <person name="Martin F.M."/>
            <person name="Perotto S."/>
        </authorList>
    </citation>
    <scope>NUCLEOTIDE SEQUENCE [LARGE SCALE GENOMIC DNA]</scope>
    <source>
        <strain evidence="2 3">ATCC 22711</strain>
    </source>
</reference>
<proteinExistence type="predicted"/>
<dbReference type="Proteomes" id="UP000241818">
    <property type="component" value="Unassembled WGS sequence"/>
</dbReference>
<evidence type="ECO:0000313" key="3">
    <source>
        <dbReference type="Proteomes" id="UP000241818"/>
    </source>
</evidence>
<accession>A0A2T3AYH2</accession>
<keyword evidence="3" id="KW-1185">Reference proteome</keyword>
<sequence length="107" mass="11582">MLVLYGVLCWRVAFFAEAHGFISSAQATTDLPLYSMGRTIAAGCDRCRKSTAYSSTATLLLYALRSKIERQHAVGPEVDSGVDNLLPGSPAGCRELDVSDLWNPGWS</sequence>
<keyword evidence="1" id="KW-0732">Signal</keyword>